<keyword evidence="1" id="KW-0539">Nucleus</keyword>
<dbReference type="InParanoid" id="A0A6J2R145"/>
<reference evidence="5" key="1">
    <citation type="submission" date="2025-08" db="UniProtKB">
        <authorList>
            <consortium name="RefSeq"/>
        </authorList>
    </citation>
    <scope>IDENTIFICATION</scope>
</reference>
<dbReference type="OrthoDB" id="6247875at2759"/>
<protein>
    <submittedName>
        <fullName evidence="5">Uncharacterized protein LOC115019179</fullName>
    </submittedName>
</protein>
<dbReference type="AlphaFoldDB" id="A0A6J2R145"/>
<dbReference type="InterPro" id="IPR009071">
    <property type="entry name" value="HMG_box_dom"/>
</dbReference>
<dbReference type="RefSeq" id="XP_029304468.1">
    <property type="nucleotide sequence ID" value="XM_029448608.1"/>
</dbReference>
<dbReference type="PANTHER" id="PTHR47279">
    <property type="entry name" value="TRANSCRIPTION FACTOR SOX-30"/>
    <property type="match status" value="1"/>
</dbReference>
<feature type="domain" description="HMG box" evidence="3">
    <location>
        <begin position="196"/>
        <end position="264"/>
    </location>
</feature>
<dbReference type="KEGG" id="cgob:115019179"/>
<dbReference type="Pfam" id="PF00505">
    <property type="entry name" value="HMG_box"/>
    <property type="match status" value="1"/>
</dbReference>
<proteinExistence type="predicted"/>
<dbReference type="InterPro" id="IPR052856">
    <property type="entry name" value="SOX30_TF"/>
</dbReference>
<dbReference type="SMART" id="SM00398">
    <property type="entry name" value="HMG"/>
    <property type="match status" value="1"/>
</dbReference>
<feature type="region of interest" description="Disordered" evidence="2">
    <location>
        <begin position="176"/>
        <end position="197"/>
    </location>
</feature>
<name>A0A6J2R145_COTGO</name>
<gene>
    <name evidence="5" type="primary">LOC115019179</name>
</gene>
<dbReference type="Gene3D" id="1.10.30.10">
    <property type="entry name" value="High mobility group box domain"/>
    <property type="match status" value="1"/>
</dbReference>
<dbReference type="PANTHER" id="PTHR47279:SF1">
    <property type="entry name" value="TRANSCRIPTION FACTOR SOX-30"/>
    <property type="match status" value="1"/>
</dbReference>
<evidence type="ECO:0000313" key="5">
    <source>
        <dbReference type="RefSeq" id="XP_029304468.1"/>
    </source>
</evidence>
<feature type="region of interest" description="Disordered" evidence="2">
    <location>
        <begin position="97"/>
        <end position="117"/>
    </location>
</feature>
<keyword evidence="1" id="KW-0238">DNA-binding</keyword>
<organism evidence="4 5">
    <name type="scientific">Cottoperca gobio</name>
    <name type="common">Frogmouth</name>
    <name type="synonym">Aphritis gobio</name>
    <dbReference type="NCBI Taxonomy" id="56716"/>
    <lineage>
        <taxon>Eukaryota</taxon>
        <taxon>Metazoa</taxon>
        <taxon>Chordata</taxon>
        <taxon>Craniata</taxon>
        <taxon>Vertebrata</taxon>
        <taxon>Euteleostomi</taxon>
        <taxon>Actinopterygii</taxon>
        <taxon>Neopterygii</taxon>
        <taxon>Teleostei</taxon>
        <taxon>Neoteleostei</taxon>
        <taxon>Acanthomorphata</taxon>
        <taxon>Eupercaria</taxon>
        <taxon>Perciformes</taxon>
        <taxon>Notothenioidei</taxon>
        <taxon>Bovichtidae</taxon>
        <taxon>Cottoperca</taxon>
    </lineage>
</organism>
<evidence type="ECO:0000259" key="3">
    <source>
        <dbReference type="PROSITE" id="PS50118"/>
    </source>
</evidence>
<dbReference type="SUPFAM" id="SSF47095">
    <property type="entry name" value="HMG-box"/>
    <property type="match status" value="1"/>
</dbReference>
<keyword evidence="4" id="KW-1185">Reference proteome</keyword>
<dbReference type="Proteomes" id="UP000504630">
    <property type="component" value="Chromosome 14"/>
</dbReference>
<evidence type="ECO:0000313" key="4">
    <source>
        <dbReference type="Proteomes" id="UP000504630"/>
    </source>
</evidence>
<evidence type="ECO:0000256" key="1">
    <source>
        <dbReference type="PROSITE-ProRule" id="PRU00267"/>
    </source>
</evidence>
<feature type="DNA-binding region" description="HMG box" evidence="1">
    <location>
        <begin position="196"/>
        <end position="264"/>
    </location>
</feature>
<accession>A0A6J2R145</accession>
<dbReference type="PROSITE" id="PS50118">
    <property type="entry name" value="HMG_BOX_2"/>
    <property type="match status" value="1"/>
</dbReference>
<evidence type="ECO:0000256" key="2">
    <source>
        <dbReference type="SAM" id="MobiDB-lite"/>
    </source>
</evidence>
<dbReference type="GO" id="GO:0005634">
    <property type="term" value="C:nucleus"/>
    <property type="evidence" value="ECO:0007669"/>
    <property type="project" value="UniProtKB-UniRule"/>
</dbReference>
<dbReference type="GO" id="GO:0003677">
    <property type="term" value="F:DNA binding"/>
    <property type="evidence" value="ECO:0007669"/>
    <property type="project" value="UniProtKB-UniRule"/>
</dbReference>
<feature type="region of interest" description="Disordered" evidence="2">
    <location>
        <begin position="1"/>
        <end position="31"/>
    </location>
</feature>
<dbReference type="GeneID" id="115019179"/>
<dbReference type="InterPro" id="IPR036910">
    <property type="entry name" value="HMG_box_dom_sf"/>
</dbReference>
<feature type="region of interest" description="Disordered" evidence="2">
    <location>
        <begin position="269"/>
        <end position="303"/>
    </location>
</feature>
<feature type="compositionally biased region" description="Basic and acidic residues" evidence="2">
    <location>
        <begin position="1"/>
        <end position="10"/>
    </location>
</feature>
<sequence>MDIHPKKGQREPSQSTRNMDQDPAETTAATTASHIFQTGDAGQIQPLGWTGNGSKTSEYYAASVGECYEVEEGKLPPVSRCVNRLPHYQDVSAEVRGRGRTNETVTAGSSQAAGGSQVSAVKLQPSGEHIVLPQVTERLEKPQASSAVDPLNPDPVHLSLTSPRLEDDSPVISFTIPPTEEDMKQLQSGPDKNGHIKRPPNAFIVWSSIHRWALRKSCPGAHMTDVSILLGCEWSKLSDEQKRPYYEMARKLQYVHRQQFPDYEFHPQRKKDTECLSSEQGAGQDPGVSFSQAMPPAHSELHGPRMDPYPSMMLCRVGYYPYSPFFHCHQTGLYPRVQIHRSRYPNASSSTEEVRNYHKTHETASKSLKQPYIFTSQQLLANSKVESKCGDDDDVDVVVVGQI</sequence>
<feature type="compositionally biased region" description="Low complexity" evidence="2">
    <location>
        <begin position="104"/>
        <end position="117"/>
    </location>
</feature>